<evidence type="ECO:0000313" key="1">
    <source>
        <dbReference type="EMBL" id="JAH56606.1"/>
    </source>
</evidence>
<sequence>MSSGIILYRSEHHVLLFYASVIYEDYFFIMNHEGVNCVMHTQLMS</sequence>
<name>A0A0E9TSQ9_ANGAN</name>
<protein>
    <submittedName>
        <fullName evidence="1">Uncharacterized protein</fullName>
    </submittedName>
</protein>
<proteinExistence type="predicted"/>
<reference evidence="1" key="1">
    <citation type="submission" date="2014-11" db="EMBL/GenBank/DDBJ databases">
        <authorList>
            <person name="Amaro Gonzalez C."/>
        </authorList>
    </citation>
    <scope>NUCLEOTIDE SEQUENCE</scope>
</reference>
<reference evidence="1" key="2">
    <citation type="journal article" date="2015" name="Fish Shellfish Immunol.">
        <title>Early steps in the European eel (Anguilla anguilla)-Vibrio vulnificus interaction in the gills: Role of the RtxA13 toxin.</title>
        <authorList>
            <person name="Callol A."/>
            <person name="Pajuelo D."/>
            <person name="Ebbesson L."/>
            <person name="Teles M."/>
            <person name="MacKenzie S."/>
            <person name="Amaro C."/>
        </authorList>
    </citation>
    <scope>NUCLEOTIDE SEQUENCE</scope>
</reference>
<organism evidence="1">
    <name type="scientific">Anguilla anguilla</name>
    <name type="common">European freshwater eel</name>
    <name type="synonym">Muraena anguilla</name>
    <dbReference type="NCBI Taxonomy" id="7936"/>
    <lineage>
        <taxon>Eukaryota</taxon>
        <taxon>Metazoa</taxon>
        <taxon>Chordata</taxon>
        <taxon>Craniata</taxon>
        <taxon>Vertebrata</taxon>
        <taxon>Euteleostomi</taxon>
        <taxon>Actinopterygii</taxon>
        <taxon>Neopterygii</taxon>
        <taxon>Teleostei</taxon>
        <taxon>Anguilliformes</taxon>
        <taxon>Anguillidae</taxon>
        <taxon>Anguilla</taxon>
    </lineage>
</organism>
<dbReference type="EMBL" id="GBXM01051971">
    <property type="protein sequence ID" value="JAH56606.1"/>
    <property type="molecule type" value="Transcribed_RNA"/>
</dbReference>
<dbReference type="AlphaFoldDB" id="A0A0E9TSQ9"/>
<accession>A0A0E9TSQ9</accession>